<accession>A0A7T1T2G4</accession>
<evidence type="ECO:0000313" key="3">
    <source>
        <dbReference type="Proteomes" id="UP000595046"/>
    </source>
</evidence>
<dbReference type="RefSeq" id="WP_197348648.1">
    <property type="nucleotide sequence ID" value="NZ_CP048882.1"/>
</dbReference>
<organism evidence="2 3">
    <name type="scientific">Streptomyces bathyalis</name>
    <dbReference type="NCBI Taxonomy" id="2710756"/>
    <lineage>
        <taxon>Bacteria</taxon>
        <taxon>Bacillati</taxon>
        <taxon>Actinomycetota</taxon>
        <taxon>Actinomycetes</taxon>
        <taxon>Kitasatosporales</taxon>
        <taxon>Streptomycetaceae</taxon>
        <taxon>Streptomyces</taxon>
    </lineage>
</organism>
<dbReference type="AlphaFoldDB" id="A0A7T1T2G4"/>
<sequence length="230" mass="23354">MSAARAVDKPLPQQERSGFPVAAGLSPLLPGGCLRPGSSVSTGGDVPLLLALAAEAVGEAGSWAVIGMPHLGVLAAESMGLDAGMGMFVDHPGRRWPEVVAALAEAVPVLLVGVCGPATGRTVQRLRVVLRRTGAVLLTAGAWEGADVRLAVTWARWEGVGVGHGLLRARRVEVAAFGRGAAGGAPRTARLWLPGPEGRAVALPETEPSAGSPADMATGRGPNAALRVVR</sequence>
<proteinExistence type="predicted"/>
<feature type="region of interest" description="Disordered" evidence="1">
    <location>
        <begin position="205"/>
        <end position="230"/>
    </location>
</feature>
<evidence type="ECO:0000256" key="1">
    <source>
        <dbReference type="SAM" id="MobiDB-lite"/>
    </source>
</evidence>
<reference evidence="3" key="1">
    <citation type="submission" date="2020-02" db="EMBL/GenBank/DDBJ databases">
        <title>Streptomyces sp. ASO4wet.</title>
        <authorList>
            <person name="Risdian C."/>
            <person name="Landwehr W."/>
            <person name="Schupp P."/>
            <person name="Wink J."/>
        </authorList>
    </citation>
    <scope>NUCLEOTIDE SEQUENCE [LARGE SCALE GENOMIC DNA]</scope>
    <source>
        <strain evidence="3">ASO4wet</strain>
    </source>
</reference>
<dbReference type="KEGG" id="sbat:G4Z16_00690"/>
<protein>
    <recommendedName>
        <fullName evidence="4">Recombinase A</fullName>
    </recommendedName>
</protein>
<dbReference type="EMBL" id="CP048882">
    <property type="protein sequence ID" value="QPP05150.1"/>
    <property type="molecule type" value="Genomic_DNA"/>
</dbReference>
<evidence type="ECO:0000313" key="2">
    <source>
        <dbReference type="EMBL" id="QPP05150.1"/>
    </source>
</evidence>
<keyword evidence="3" id="KW-1185">Reference proteome</keyword>
<evidence type="ECO:0008006" key="4">
    <source>
        <dbReference type="Google" id="ProtNLM"/>
    </source>
</evidence>
<gene>
    <name evidence="2" type="ORF">G4Z16_00690</name>
</gene>
<dbReference type="Proteomes" id="UP000595046">
    <property type="component" value="Chromosome"/>
</dbReference>
<name>A0A7T1T2G4_9ACTN</name>